<dbReference type="RefSeq" id="WP_310173580.1">
    <property type="nucleotide sequence ID" value="NZ_BAABHE010000001.1"/>
</dbReference>
<dbReference type="Pfam" id="PF08241">
    <property type="entry name" value="Methyltransf_11"/>
    <property type="match status" value="1"/>
</dbReference>
<proteinExistence type="inferred from homology"/>
<dbReference type="InterPro" id="IPR013216">
    <property type="entry name" value="Methyltransf_11"/>
</dbReference>
<dbReference type="CDD" id="cd02440">
    <property type="entry name" value="AdoMet_MTases"/>
    <property type="match status" value="1"/>
</dbReference>
<dbReference type="PANTHER" id="PTHR44942">
    <property type="entry name" value="METHYLTRANSF_11 DOMAIN-CONTAINING PROTEIN"/>
    <property type="match status" value="1"/>
</dbReference>
<evidence type="ECO:0000256" key="3">
    <source>
        <dbReference type="ARBA" id="ARBA00022679"/>
    </source>
</evidence>
<keyword evidence="2 5" id="KW-0489">Methyltransferase</keyword>
<dbReference type="Proteomes" id="UP001183794">
    <property type="component" value="Unassembled WGS sequence"/>
</dbReference>
<accession>A0ABU2B309</accession>
<organism evidence="5 6">
    <name type="scientific">Enteractinococcus fodinae</name>
    <dbReference type="NCBI Taxonomy" id="684663"/>
    <lineage>
        <taxon>Bacteria</taxon>
        <taxon>Bacillati</taxon>
        <taxon>Actinomycetota</taxon>
        <taxon>Actinomycetes</taxon>
        <taxon>Micrococcales</taxon>
        <taxon>Micrococcaceae</taxon>
    </lineage>
</organism>
<evidence type="ECO:0000256" key="1">
    <source>
        <dbReference type="ARBA" id="ARBA00008361"/>
    </source>
</evidence>
<evidence type="ECO:0000313" key="5">
    <source>
        <dbReference type="EMBL" id="MDR7347419.1"/>
    </source>
</evidence>
<feature type="domain" description="Methyltransferase type 11" evidence="4">
    <location>
        <begin position="56"/>
        <end position="146"/>
    </location>
</feature>
<reference evidence="5 6" key="1">
    <citation type="submission" date="2023-07" db="EMBL/GenBank/DDBJ databases">
        <title>Sequencing the genomes of 1000 actinobacteria strains.</title>
        <authorList>
            <person name="Klenk H.-P."/>
        </authorList>
    </citation>
    <scope>NUCLEOTIDE SEQUENCE [LARGE SCALE GENOMIC DNA]</scope>
    <source>
        <strain evidence="5 6">DSM 22966</strain>
    </source>
</reference>
<keyword evidence="3" id="KW-0808">Transferase</keyword>
<protein>
    <submittedName>
        <fullName evidence="5">SAM-dependent methyltransferase</fullName>
    </submittedName>
</protein>
<evidence type="ECO:0000259" key="4">
    <source>
        <dbReference type="Pfam" id="PF08241"/>
    </source>
</evidence>
<keyword evidence="6" id="KW-1185">Reference proteome</keyword>
<sequence length="263" mass="30039">MSARRSSATTLNRDARTRYQLAFDTDQAELYHSIRPGYQAEILPFLTSRSAGLAIDLGAGTGLFTDQLVAAGWDVVAVDPAAHMLHILAANHPDVTTVVSSVEELDTTAWQNQADLVVCAQAWHWIDTVQGCHQAAELLAAEGTFAVVHHQIDTSHDWVLRLCRIMHSGDVHPIEKPPQVTEQFTEPEGAWWHWHQRLNVEQIHQLMMSRAYYLRTTPRQRARMHDNLQWYLLDHLGYTEDDTIQLPYVTAAWRMHKRQLGRH</sequence>
<gene>
    <name evidence="5" type="ORF">J2S62_001676</name>
</gene>
<name>A0ABU2B309_9MICC</name>
<evidence type="ECO:0000313" key="6">
    <source>
        <dbReference type="Proteomes" id="UP001183794"/>
    </source>
</evidence>
<comment type="similarity">
    <text evidence="1">Belongs to the methyltransferase superfamily.</text>
</comment>
<dbReference type="InterPro" id="IPR029063">
    <property type="entry name" value="SAM-dependent_MTases_sf"/>
</dbReference>
<dbReference type="EMBL" id="JAVDYJ010000001">
    <property type="protein sequence ID" value="MDR7347419.1"/>
    <property type="molecule type" value="Genomic_DNA"/>
</dbReference>
<dbReference type="SUPFAM" id="SSF53335">
    <property type="entry name" value="S-adenosyl-L-methionine-dependent methyltransferases"/>
    <property type="match status" value="1"/>
</dbReference>
<dbReference type="Gene3D" id="3.40.50.150">
    <property type="entry name" value="Vaccinia Virus protein VP39"/>
    <property type="match status" value="1"/>
</dbReference>
<dbReference type="PANTHER" id="PTHR44942:SF4">
    <property type="entry name" value="METHYLTRANSFERASE TYPE 11 DOMAIN-CONTAINING PROTEIN"/>
    <property type="match status" value="1"/>
</dbReference>
<evidence type="ECO:0000256" key="2">
    <source>
        <dbReference type="ARBA" id="ARBA00022603"/>
    </source>
</evidence>
<dbReference type="GO" id="GO:0032259">
    <property type="term" value="P:methylation"/>
    <property type="evidence" value="ECO:0007669"/>
    <property type="project" value="UniProtKB-KW"/>
</dbReference>
<dbReference type="InterPro" id="IPR051052">
    <property type="entry name" value="Diverse_substrate_MTase"/>
</dbReference>
<comment type="caution">
    <text evidence="5">The sequence shown here is derived from an EMBL/GenBank/DDBJ whole genome shotgun (WGS) entry which is preliminary data.</text>
</comment>
<dbReference type="GO" id="GO:0008168">
    <property type="term" value="F:methyltransferase activity"/>
    <property type="evidence" value="ECO:0007669"/>
    <property type="project" value="UniProtKB-KW"/>
</dbReference>